<accession>A0AAV9PLI6</accession>
<organism evidence="2 3">
    <name type="scientific">Saxophila tyrrhenica</name>
    <dbReference type="NCBI Taxonomy" id="1690608"/>
    <lineage>
        <taxon>Eukaryota</taxon>
        <taxon>Fungi</taxon>
        <taxon>Dikarya</taxon>
        <taxon>Ascomycota</taxon>
        <taxon>Pezizomycotina</taxon>
        <taxon>Dothideomycetes</taxon>
        <taxon>Dothideomycetidae</taxon>
        <taxon>Mycosphaerellales</taxon>
        <taxon>Extremaceae</taxon>
        <taxon>Saxophila</taxon>
    </lineage>
</organism>
<sequence length="144" mass="15925">MQLTNFILATAALLGSSWATPLEARAKTPWHITGWTFIDDTYEFYIQDRKDFTARCFGPSGQPFTDCELIHDPNKHYGTTEVSARVKLVNAKPRLFVKSLYTDDTSCTYLSLVKNYKAAVTSTATEFALSPTVTEGGPCVSLTA</sequence>
<dbReference type="AlphaFoldDB" id="A0AAV9PLI6"/>
<keyword evidence="1" id="KW-0732">Signal</keyword>
<keyword evidence="3" id="KW-1185">Reference proteome</keyword>
<feature type="chain" id="PRO_5043832911" evidence="1">
    <location>
        <begin position="20"/>
        <end position="144"/>
    </location>
</feature>
<feature type="signal peptide" evidence="1">
    <location>
        <begin position="1"/>
        <end position="19"/>
    </location>
</feature>
<name>A0AAV9PLI6_9PEZI</name>
<evidence type="ECO:0000313" key="3">
    <source>
        <dbReference type="Proteomes" id="UP001337655"/>
    </source>
</evidence>
<evidence type="ECO:0000313" key="2">
    <source>
        <dbReference type="EMBL" id="KAK5173145.1"/>
    </source>
</evidence>
<comment type="caution">
    <text evidence="2">The sequence shown here is derived from an EMBL/GenBank/DDBJ whole genome shotgun (WGS) entry which is preliminary data.</text>
</comment>
<proteinExistence type="predicted"/>
<dbReference type="RefSeq" id="XP_064661863.1">
    <property type="nucleotide sequence ID" value="XM_064800524.1"/>
</dbReference>
<reference evidence="2 3" key="1">
    <citation type="submission" date="2023-08" db="EMBL/GenBank/DDBJ databases">
        <title>Black Yeasts Isolated from many extreme environments.</title>
        <authorList>
            <person name="Coleine C."/>
            <person name="Stajich J.E."/>
            <person name="Selbmann L."/>
        </authorList>
    </citation>
    <scope>NUCLEOTIDE SEQUENCE [LARGE SCALE GENOMIC DNA]</scope>
    <source>
        <strain evidence="2 3">CCFEE 5935</strain>
    </source>
</reference>
<dbReference type="GeneID" id="89924614"/>
<evidence type="ECO:0000256" key="1">
    <source>
        <dbReference type="SAM" id="SignalP"/>
    </source>
</evidence>
<gene>
    <name evidence="2" type="ORF">LTR77_003267</name>
</gene>
<protein>
    <submittedName>
        <fullName evidence="2">Uncharacterized protein</fullName>
    </submittedName>
</protein>
<dbReference type="EMBL" id="JAVRRT010000004">
    <property type="protein sequence ID" value="KAK5173145.1"/>
    <property type="molecule type" value="Genomic_DNA"/>
</dbReference>
<dbReference type="Proteomes" id="UP001337655">
    <property type="component" value="Unassembled WGS sequence"/>
</dbReference>